<organism evidence="2 3">
    <name type="scientific">Phycomyces blakesleeanus (strain ATCC 8743b / DSM 1359 / FGSC 10004 / NBRC 33097 / NRRL 1555)</name>
    <dbReference type="NCBI Taxonomy" id="763407"/>
    <lineage>
        <taxon>Eukaryota</taxon>
        <taxon>Fungi</taxon>
        <taxon>Fungi incertae sedis</taxon>
        <taxon>Mucoromycota</taxon>
        <taxon>Mucoromycotina</taxon>
        <taxon>Mucoromycetes</taxon>
        <taxon>Mucorales</taxon>
        <taxon>Phycomycetaceae</taxon>
        <taxon>Phycomyces</taxon>
    </lineage>
</organism>
<dbReference type="PANTHER" id="PTHR13355:SF22">
    <property type="entry name" value="SLL0786 PROTEIN"/>
    <property type="match status" value="1"/>
</dbReference>
<dbReference type="RefSeq" id="XP_018289245.1">
    <property type="nucleotide sequence ID" value="XM_018439415.1"/>
</dbReference>
<accession>A0A162WWB0</accession>
<feature type="domain" description="N-acetyltransferase" evidence="1">
    <location>
        <begin position="7"/>
        <end position="160"/>
    </location>
</feature>
<dbReference type="GO" id="GO:0008080">
    <property type="term" value="F:N-acetyltransferase activity"/>
    <property type="evidence" value="ECO:0007669"/>
    <property type="project" value="TreeGrafter"/>
</dbReference>
<dbReference type="PROSITE" id="PS51186">
    <property type="entry name" value="GNAT"/>
    <property type="match status" value="1"/>
</dbReference>
<keyword evidence="3" id="KW-1185">Reference proteome</keyword>
<dbReference type="Gene3D" id="3.40.630.30">
    <property type="match status" value="1"/>
</dbReference>
<dbReference type="EMBL" id="KV440986">
    <property type="protein sequence ID" value="OAD71205.1"/>
    <property type="molecule type" value="Genomic_DNA"/>
</dbReference>
<dbReference type="SUPFAM" id="SSF55729">
    <property type="entry name" value="Acyl-CoA N-acyltransferases (Nat)"/>
    <property type="match status" value="1"/>
</dbReference>
<dbReference type="CDD" id="cd04301">
    <property type="entry name" value="NAT_SF"/>
    <property type="match status" value="1"/>
</dbReference>
<proteinExistence type="predicted"/>
<dbReference type="Pfam" id="PF00583">
    <property type="entry name" value="Acetyltransf_1"/>
    <property type="match status" value="1"/>
</dbReference>
<evidence type="ECO:0000259" key="1">
    <source>
        <dbReference type="PROSITE" id="PS51186"/>
    </source>
</evidence>
<evidence type="ECO:0000313" key="2">
    <source>
        <dbReference type="EMBL" id="OAD71205.1"/>
    </source>
</evidence>
<name>A0A162WWB0_PHYB8</name>
<dbReference type="GeneID" id="29000321"/>
<dbReference type="UniPathway" id="UPA00113">
    <property type="reaction ID" value="UER00529"/>
</dbReference>
<dbReference type="AlphaFoldDB" id="A0A162WWB0"/>
<dbReference type="STRING" id="763407.A0A162WWB0"/>
<dbReference type="GO" id="GO:0006048">
    <property type="term" value="P:UDP-N-acetylglucosamine biosynthetic process"/>
    <property type="evidence" value="ECO:0007669"/>
    <property type="project" value="UniProtKB-UniPathway"/>
</dbReference>
<dbReference type="InterPro" id="IPR039143">
    <property type="entry name" value="GNPNAT1-like"/>
</dbReference>
<dbReference type="PANTHER" id="PTHR13355">
    <property type="entry name" value="GLUCOSAMINE 6-PHOSPHATE N-ACETYLTRANSFERASE"/>
    <property type="match status" value="1"/>
</dbReference>
<dbReference type="InterPro" id="IPR000182">
    <property type="entry name" value="GNAT_dom"/>
</dbReference>
<sequence>MSKYSDLEIKQAITAEDKQKCIDIRVRVFVDEQKYTLESETNDEYDATCDHYLATCLATKDDGTTVRVPVGTLRYIAYGDFVAKLGRLAVHSDARGLKVGLRLVQHFVEVARAKGDRAIVLHGQQDKRGFYEKAGFSVDACDEAGFLEDGTPHIRMWYRF</sequence>
<dbReference type="VEuPathDB" id="FungiDB:PHYBLDRAFT_187713"/>
<dbReference type="InterPro" id="IPR016181">
    <property type="entry name" value="Acyl_CoA_acyltransferase"/>
</dbReference>
<dbReference type="Proteomes" id="UP000077315">
    <property type="component" value="Unassembled WGS sequence"/>
</dbReference>
<gene>
    <name evidence="2" type="ORF">PHYBLDRAFT_187713</name>
</gene>
<dbReference type="OrthoDB" id="329272at2759"/>
<protein>
    <recommendedName>
        <fullName evidence="1">N-acetyltransferase domain-containing protein</fullName>
    </recommendedName>
</protein>
<evidence type="ECO:0000313" key="3">
    <source>
        <dbReference type="Proteomes" id="UP000077315"/>
    </source>
</evidence>
<dbReference type="InParanoid" id="A0A162WWB0"/>
<reference evidence="3" key="1">
    <citation type="submission" date="2015-06" db="EMBL/GenBank/DDBJ databases">
        <title>Expansion of signal transduction pathways in fungi by whole-genome duplication.</title>
        <authorList>
            <consortium name="DOE Joint Genome Institute"/>
            <person name="Corrochano L.M."/>
            <person name="Kuo A."/>
            <person name="Marcet-Houben M."/>
            <person name="Polaino S."/>
            <person name="Salamov A."/>
            <person name="Villalobos J.M."/>
            <person name="Alvarez M.I."/>
            <person name="Avalos J."/>
            <person name="Benito E.P."/>
            <person name="Benoit I."/>
            <person name="Burger G."/>
            <person name="Camino L.P."/>
            <person name="Canovas D."/>
            <person name="Cerda-Olmedo E."/>
            <person name="Cheng J.-F."/>
            <person name="Dominguez A."/>
            <person name="Elias M."/>
            <person name="Eslava A.P."/>
            <person name="Glaser F."/>
            <person name="Grimwood J."/>
            <person name="Gutierrez G."/>
            <person name="Heitman J."/>
            <person name="Henrissat B."/>
            <person name="Iturriaga E.A."/>
            <person name="Lang B.F."/>
            <person name="Lavin J.L."/>
            <person name="Lee S."/>
            <person name="Li W."/>
            <person name="Lindquist E."/>
            <person name="Lopez-Garcia S."/>
            <person name="Luque E.M."/>
            <person name="Marcos A.T."/>
            <person name="Martin J."/>
            <person name="McCluskey K."/>
            <person name="Medina H.R."/>
            <person name="Miralles-Duran A."/>
            <person name="Miyazaki A."/>
            <person name="Munoz-Torres E."/>
            <person name="Oguiza J.A."/>
            <person name="Ohm R."/>
            <person name="Olmedo M."/>
            <person name="Orejas M."/>
            <person name="Ortiz-Castellanos L."/>
            <person name="Pisabarro A.G."/>
            <person name="Rodriguez-Romero J."/>
            <person name="Ruiz-Herrera J."/>
            <person name="Ruiz-Vazquez R."/>
            <person name="Sanz C."/>
            <person name="Schackwitz W."/>
            <person name="Schmutz J."/>
            <person name="Shahriari M."/>
            <person name="Shelest E."/>
            <person name="Silva-Franco F."/>
            <person name="Soanes D."/>
            <person name="Syed K."/>
            <person name="Tagua V.G."/>
            <person name="Talbot N.J."/>
            <person name="Thon M."/>
            <person name="De vries R.P."/>
            <person name="Wiebenga A."/>
            <person name="Yadav J.S."/>
            <person name="Braun E.L."/>
            <person name="Baker S."/>
            <person name="Garre V."/>
            <person name="Horwitz B."/>
            <person name="Torres-Martinez S."/>
            <person name="Idnurm A."/>
            <person name="Herrera-Estrella A."/>
            <person name="Gabaldon T."/>
            <person name="Grigoriev I.V."/>
        </authorList>
    </citation>
    <scope>NUCLEOTIDE SEQUENCE [LARGE SCALE GENOMIC DNA]</scope>
    <source>
        <strain evidence="3">NRRL 1555(-)</strain>
    </source>
</reference>